<name>A0ABW0Z3K2_9ACTN</name>
<dbReference type="NCBIfam" id="NF001986">
    <property type="entry name" value="PRK00779.1"/>
    <property type="match status" value="1"/>
</dbReference>
<gene>
    <name evidence="7" type="primary">argF</name>
    <name evidence="7" type="ORF">ACFP1Z_15660</name>
</gene>
<dbReference type="PANTHER" id="PTHR45753:SF3">
    <property type="entry name" value="ORNITHINE TRANSCARBAMYLASE, MITOCHONDRIAL"/>
    <property type="match status" value="1"/>
</dbReference>
<dbReference type="PROSITE" id="PS00097">
    <property type="entry name" value="CARBAMOYLTRANSFERASE"/>
    <property type="match status" value="1"/>
</dbReference>
<keyword evidence="8" id="KW-1185">Reference proteome</keyword>
<dbReference type="InterPro" id="IPR002292">
    <property type="entry name" value="Orn/put_carbamltrans"/>
</dbReference>
<sequence length="333" mass="35475">MTNDDAPISPALPRTGAVPATGGRVPGSLLRLSDFEPAALKRAVELAREMKRDPGGWLHSLRGAALGCIFEKPSTRTRVSLATAAHRLGMHSMVISRDDMQLVHGETWADTAQVLSSYLDAITLRTYEHTTVEQLAGRSSVPVVNALSDDHHPCQALADLLTLTEHFGTLAGLTVAFVGDGLSNTCNSFLEACASTGMHLTVATPPGHEPAASLLAEARATMAATGGSVTVTADPAEAVRTAQAVYAEVWVPMHKRHERAERAQRFAVYRVDRELLDRAAPGAVVLHCLPAVRGEEITSDVLDGPRSLVWRQAANRLPTAQAVLHTLVTAAQS</sequence>
<evidence type="ECO:0000256" key="3">
    <source>
        <dbReference type="RuleBase" id="RU003634"/>
    </source>
</evidence>
<evidence type="ECO:0000259" key="6">
    <source>
        <dbReference type="Pfam" id="PF02729"/>
    </source>
</evidence>
<dbReference type="Proteomes" id="UP001596083">
    <property type="component" value="Unassembled WGS sequence"/>
</dbReference>
<evidence type="ECO:0000313" key="7">
    <source>
        <dbReference type="EMBL" id="MFC5721608.1"/>
    </source>
</evidence>
<dbReference type="Pfam" id="PF00185">
    <property type="entry name" value="OTCace"/>
    <property type="match status" value="1"/>
</dbReference>
<dbReference type="Gene3D" id="3.40.50.1370">
    <property type="entry name" value="Aspartate/ornithine carbamoyltransferase"/>
    <property type="match status" value="2"/>
</dbReference>
<dbReference type="PRINTS" id="PR00100">
    <property type="entry name" value="AOTCASE"/>
</dbReference>
<dbReference type="EMBL" id="JBHSPB010000008">
    <property type="protein sequence ID" value="MFC5721608.1"/>
    <property type="molecule type" value="Genomic_DNA"/>
</dbReference>
<organism evidence="7 8">
    <name type="scientific">Streptomyces gamaensis</name>
    <dbReference type="NCBI Taxonomy" id="1763542"/>
    <lineage>
        <taxon>Bacteria</taxon>
        <taxon>Bacillati</taxon>
        <taxon>Actinomycetota</taxon>
        <taxon>Actinomycetes</taxon>
        <taxon>Kitasatosporales</taxon>
        <taxon>Streptomycetaceae</taxon>
        <taxon>Streptomyces</taxon>
    </lineage>
</organism>
<proteinExistence type="inferred from homology"/>
<protein>
    <recommendedName>
        <fullName evidence="2">Ornithine carbamoyltransferase</fullName>
        <ecNumber evidence="2">2.1.3.3</ecNumber>
    </recommendedName>
</protein>
<dbReference type="InterPro" id="IPR006132">
    <property type="entry name" value="Asp/Orn_carbamoyltranf_P-bd"/>
</dbReference>
<dbReference type="NCBIfam" id="TIGR00658">
    <property type="entry name" value="orni_carb_tr"/>
    <property type="match status" value="1"/>
</dbReference>
<keyword evidence="1 3" id="KW-0808">Transferase</keyword>
<dbReference type="InterPro" id="IPR006130">
    <property type="entry name" value="Asp/Orn_carbamoylTrfase"/>
</dbReference>
<evidence type="ECO:0000256" key="2">
    <source>
        <dbReference type="NCBIfam" id="TIGR00658"/>
    </source>
</evidence>
<dbReference type="InterPro" id="IPR006131">
    <property type="entry name" value="Asp_carbamoyltransf_Asp/Orn-bd"/>
</dbReference>
<dbReference type="RefSeq" id="WP_390316914.1">
    <property type="nucleotide sequence ID" value="NZ_JBHSPB010000008.1"/>
</dbReference>
<comment type="caution">
    <text evidence="7">The sequence shown here is derived from an EMBL/GenBank/DDBJ whole genome shotgun (WGS) entry which is preliminary data.</text>
</comment>
<feature type="domain" description="Aspartate/ornithine carbamoyltransferase carbamoyl-P binding" evidence="6">
    <location>
        <begin position="29"/>
        <end position="165"/>
    </location>
</feature>
<dbReference type="SUPFAM" id="SSF53671">
    <property type="entry name" value="Aspartate/ornithine carbamoyltransferase"/>
    <property type="match status" value="1"/>
</dbReference>
<evidence type="ECO:0000256" key="1">
    <source>
        <dbReference type="ARBA" id="ARBA00022679"/>
    </source>
</evidence>
<accession>A0ABW0Z3K2</accession>
<dbReference type="GO" id="GO:0004585">
    <property type="term" value="F:ornithine carbamoyltransferase activity"/>
    <property type="evidence" value="ECO:0007669"/>
    <property type="project" value="UniProtKB-EC"/>
</dbReference>
<dbReference type="InterPro" id="IPR036901">
    <property type="entry name" value="Asp/Orn_carbamoylTrfase_sf"/>
</dbReference>
<comment type="similarity">
    <text evidence="3">Belongs to the aspartate/ornithine carbamoyltransferase superfamily.</text>
</comment>
<dbReference type="PRINTS" id="PR00102">
    <property type="entry name" value="OTCASE"/>
</dbReference>
<evidence type="ECO:0000313" key="8">
    <source>
        <dbReference type="Proteomes" id="UP001596083"/>
    </source>
</evidence>
<reference evidence="8" key="1">
    <citation type="journal article" date="2019" name="Int. J. Syst. Evol. Microbiol.">
        <title>The Global Catalogue of Microorganisms (GCM) 10K type strain sequencing project: providing services to taxonomists for standard genome sequencing and annotation.</title>
        <authorList>
            <consortium name="The Broad Institute Genomics Platform"/>
            <consortium name="The Broad Institute Genome Sequencing Center for Infectious Disease"/>
            <person name="Wu L."/>
            <person name="Ma J."/>
        </authorList>
    </citation>
    <scope>NUCLEOTIDE SEQUENCE [LARGE SCALE GENOMIC DNA]</scope>
    <source>
        <strain evidence="8">CGMCC 4.7304</strain>
    </source>
</reference>
<evidence type="ECO:0000259" key="5">
    <source>
        <dbReference type="Pfam" id="PF00185"/>
    </source>
</evidence>
<evidence type="ECO:0000256" key="4">
    <source>
        <dbReference type="SAM" id="MobiDB-lite"/>
    </source>
</evidence>
<dbReference type="EC" id="2.1.3.3" evidence="2"/>
<dbReference type="Pfam" id="PF02729">
    <property type="entry name" value="OTCace_N"/>
    <property type="match status" value="1"/>
</dbReference>
<feature type="region of interest" description="Disordered" evidence="4">
    <location>
        <begin position="1"/>
        <end position="20"/>
    </location>
</feature>
<dbReference type="PANTHER" id="PTHR45753">
    <property type="entry name" value="ORNITHINE CARBAMOYLTRANSFERASE, MITOCHONDRIAL"/>
    <property type="match status" value="1"/>
</dbReference>
<feature type="domain" description="Aspartate/ornithine carbamoyltransferase Asp/Orn-binding" evidence="5">
    <location>
        <begin position="172"/>
        <end position="326"/>
    </location>
</feature>